<sequence length="187" mass="21783">MLKWIYSLLINLIMICNALNAHNNTFPIRITADPGTGQFYINITPSDNHDEQYKVFFISTKKSWKARPFLRCWWQKNPEKESLSTNFRFQERLPLTNTTSIIHPGNIESDTLILLSNADAKSGKYYGNGDQLQECAITLLDYPLSNLYSFLKINKDEVVKFIYFYTFIGCIIMAKDLYKYINSNCFN</sequence>
<reference evidence="2 3" key="1">
    <citation type="journal article" date="2013" name="Proc. Natl. Acad. Sci. U.S.A.">
        <title>Candidate phylum TM6 genome recovered from a hospital sink biofilm provides genomic insights into this uncultivated phylum.</title>
        <authorList>
            <person name="McLean J.S."/>
            <person name="Lombardo M.J."/>
            <person name="Badger J.H."/>
            <person name="Edlund A."/>
            <person name="Novotny M."/>
            <person name="Yee-Greenbaum J."/>
            <person name="Vyahhi N."/>
            <person name="Hall A.P."/>
            <person name="Yang Y."/>
            <person name="Dupont C.L."/>
            <person name="Ziegler M.G."/>
            <person name="Chitsaz H."/>
            <person name="Allen A.E."/>
            <person name="Yooseph S."/>
            <person name="Tesler G."/>
            <person name="Pevzner P.A."/>
            <person name="Friedman R.M."/>
            <person name="Nealson K.H."/>
            <person name="Venter J.C."/>
            <person name="Lasken R.S."/>
        </authorList>
    </citation>
    <scope>NUCLEOTIDE SEQUENCE [LARGE SCALE GENOMIC DNA]</scope>
    <source>
        <strain evidence="2 3">TM6SC1</strain>
    </source>
</reference>
<evidence type="ECO:0000256" key="1">
    <source>
        <dbReference type="SAM" id="SignalP"/>
    </source>
</evidence>
<comment type="caution">
    <text evidence="2">The sequence shown here is derived from an EMBL/GenBank/DDBJ whole genome shotgun (WGS) entry which is preliminary data.</text>
</comment>
<proteinExistence type="predicted"/>
<keyword evidence="3" id="KW-1185">Reference proteome</keyword>
<protein>
    <recommendedName>
        <fullName evidence="4">DUF2271 domain-containing protein</fullName>
    </recommendedName>
</protein>
<accession>A0A0D2K462</accession>
<dbReference type="Proteomes" id="UP000032214">
    <property type="component" value="Unassembled WGS sequence"/>
</dbReference>
<evidence type="ECO:0000313" key="2">
    <source>
        <dbReference type="EMBL" id="KIX85062.1"/>
    </source>
</evidence>
<evidence type="ECO:0008006" key="4">
    <source>
        <dbReference type="Google" id="ProtNLM"/>
    </source>
</evidence>
<feature type="chain" id="PRO_5002245907" description="DUF2271 domain-containing protein" evidence="1">
    <location>
        <begin position="22"/>
        <end position="187"/>
    </location>
</feature>
<dbReference type="EMBL" id="ARQD01000003">
    <property type="protein sequence ID" value="KIX85062.1"/>
    <property type="molecule type" value="Genomic_DNA"/>
</dbReference>
<dbReference type="AlphaFoldDB" id="A0A0D2K462"/>
<evidence type="ECO:0000313" key="3">
    <source>
        <dbReference type="Proteomes" id="UP000032214"/>
    </source>
</evidence>
<keyword evidence="1" id="KW-0732">Signal</keyword>
<organism evidence="2 3">
    <name type="scientific">candidate division TM6 bacterium JCVI TM6SC1</name>
    <dbReference type="NCBI Taxonomy" id="1306947"/>
    <lineage>
        <taxon>Bacteria</taxon>
        <taxon>Candidatus Babelota</taxon>
        <taxon>Vermiphilus</taxon>
    </lineage>
</organism>
<dbReference type="STRING" id="1306947.J120_03920"/>
<feature type="signal peptide" evidence="1">
    <location>
        <begin position="1"/>
        <end position="21"/>
    </location>
</feature>
<gene>
    <name evidence="2" type="ORF">J120_03920</name>
</gene>
<name>A0A0D2K462_9BACT</name>